<dbReference type="HOGENOM" id="CLU_1896358_0_0_1"/>
<keyword evidence="2" id="KW-1185">Reference proteome</keyword>
<reference evidence="2" key="1">
    <citation type="journal article" date="2014" name="Proc. Natl. Acad. Sci. U.S.A.">
        <title>Extensive sampling of basidiomycete genomes demonstrates inadequacy of the white-rot/brown-rot paradigm for wood decay fungi.</title>
        <authorList>
            <person name="Riley R."/>
            <person name="Salamov A.A."/>
            <person name="Brown D.W."/>
            <person name="Nagy L.G."/>
            <person name="Floudas D."/>
            <person name="Held B.W."/>
            <person name="Levasseur A."/>
            <person name="Lombard V."/>
            <person name="Morin E."/>
            <person name="Otillar R."/>
            <person name="Lindquist E.A."/>
            <person name="Sun H."/>
            <person name="LaButti K.M."/>
            <person name="Schmutz J."/>
            <person name="Jabbour D."/>
            <person name="Luo H."/>
            <person name="Baker S.E."/>
            <person name="Pisabarro A.G."/>
            <person name="Walton J.D."/>
            <person name="Blanchette R.A."/>
            <person name="Henrissat B."/>
            <person name="Martin F."/>
            <person name="Cullen D."/>
            <person name="Hibbett D.S."/>
            <person name="Grigoriev I.V."/>
        </authorList>
    </citation>
    <scope>NUCLEOTIDE SEQUENCE [LARGE SCALE GENOMIC DNA]</scope>
    <source>
        <strain evidence="2">CBS 339.88</strain>
    </source>
</reference>
<sequence>MFSFTQESYPPERRRRIAEVIHTCDNLILHICSPAAASYCEHSSKPLHHPISKITSTDFLNTGSSGKSILNSGLILYAYSVFRLSSRTQVHSKRDNFCLAFVATATYISSISISPWGNGVQVFVSDPLKCAVPL</sequence>
<evidence type="ECO:0000313" key="1">
    <source>
        <dbReference type="EMBL" id="KDR75743.1"/>
    </source>
</evidence>
<name>A0A067T9R2_GALM3</name>
<organism evidence="1 2">
    <name type="scientific">Galerina marginata (strain CBS 339.88)</name>
    <dbReference type="NCBI Taxonomy" id="685588"/>
    <lineage>
        <taxon>Eukaryota</taxon>
        <taxon>Fungi</taxon>
        <taxon>Dikarya</taxon>
        <taxon>Basidiomycota</taxon>
        <taxon>Agaricomycotina</taxon>
        <taxon>Agaricomycetes</taxon>
        <taxon>Agaricomycetidae</taxon>
        <taxon>Agaricales</taxon>
        <taxon>Agaricineae</taxon>
        <taxon>Strophariaceae</taxon>
        <taxon>Galerina</taxon>
    </lineage>
</organism>
<gene>
    <name evidence="1" type="ORF">GALMADRAFT_268310</name>
</gene>
<protein>
    <submittedName>
        <fullName evidence="1">Uncharacterized protein</fullName>
    </submittedName>
</protein>
<dbReference type="AlphaFoldDB" id="A0A067T9R2"/>
<proteinExistence type="predicted"/>
<dbReference type="EMBL" id="KL142380">
    <property type="protein sequence ID" value="KDR75743.1"/>
    <property type="molecule type" value="Genomic_DNA"/>
</dbReference>
<accession>A0A067T9R2</accession>
<dbReference type="Proteomes" id="UP000027222">
    <property type="component" value="Unassembled WGS sequence"/>
</dbReference>
<evidence type="ECO:0000313" key="2">
    <source>
        <dbReference type="Proteomes" id="UP000027222"/>
    </source>
</evidence>